<accession>A0A8S3WMQ5</accession>
<name>A0A8S3WMQ5_PARAO</name>
<dbReference type="AlphaFoldDB" id="A0A8S3WMQ5"/>
<evidence type="ECO:0000256" key="2">
    <source>
        <dbReference type="ARBA" id="ARBA00016807"/>
    </source>
</evidence>
<organism evidence="9 10">
    <name type="scientific">Parnassius apollo</name>
    <name type="common">Apollo butterfly</name>
    <name type="synonym">Papilio apollo</name>
    <dbReference type="NCBI Taxonomy" id="110799"/>
    <lineage>
        <taxon>Eukaryota</taxon>
        <taxon>Metazoa</taxon>
        <taxon>Ecdysozoa</taxon>
        <taxon>Arthropoda</taxon>
        <taxon>Hexapoda</taxon>
        <taxon>Insecta</taxon>
        <taxon>Pterygota</taxon>
        <taxon>Neoptera</taxon>
        <taxon>Endopterygota</taxon>
        <taxon>Lepidoptera</taxon>
        <taxon>Glossata</taxon>
        <taxon>Ditrysia</taxon>
        <taxon>Papilionoidea</taxon>
        <taxon>Papilionidae</taxon>
        <taxon>Parnassiinae</taxon>
        <taxon>Parnassini</taxon>
        <taxon>Parnassius</taxon>
        <taxon>Parnassius</taxon>
    </lineage>
</organism>
<dbReference type="PANTHER" id="PTHR21411:SF0">
    <property type="entry name" value="REGULATORY PROTEIN ZESTE"/>
    <property type="match status" value="1"/>
</dbReference>
<dbReference type="InterPro" id="IPR028002">
    <property type="entry name" value="Myb_DNA-bind_5"/>
</dbReference>
<gene>
    <name evidence="9" type="ORF">PAPOLLO_LOCUS8054</name>
</gene>
<feature type="compositionally biased region" description="Basic and acidic residues" evidence="7">
    <location>
        <begin position="12"/>
        <end position="22"/>
    </location>
</feature>
<feature type="coiled-coil region" evidence="6">
    <location>
        <begin position="261"/>
        <end position="288"/>
    </location>
</feature>
<proteinExistence type="predicted"/>
<evidence type="ECO:0000256" key="5">
    <source>
        <dbReference type="ARBA" id="ARBA00025466"/>
    </source>
</evidence>
<dbReference type="PANTHER" id="PTHR21411">
    <property type="entry name" value="APONTIC"/>
    <property type="match status" value="1"/>
</dbReference>
<evidence type="ECO:0000256" key="1">
    <source>
        <dbReference type="ARBA" id="ARBA00011764"/>
    </source>
</evidence>
<keyword evidence="10" id="KW-1185">Reference proteome</keyword>
<comment type="subunit">
    <text evidence="1">Self-associates forming complexes of several hundred monomers.</text>
</comment>
<feature type="domain" description="Myb/SANT-like DNA-binding" evidence="8">
    <location>
        <begin position="17"/>
        <end position="94"/>
    </location>
</feature>
<feature type="region of interest" description="Disordered" evidence="7">
    <location>
        <begin position="1"/>
        <end position="22"/>
    </location>
</feature>
<dbReference type="Pfam" id="PF13873">
    <property type="entry name" value="Myb_DNA-bind_5"/>
    <property type="match status" value="1"/>
</dbReference>
<comment type="function">
    <text evidence="5">Involved in transvection phenomena (= synapsis-dependent gene expression), where the synaptic pairing of chromosomes carrying genes with which zeste interacts influences the expression of these genes. Zeste binds to DNA and stimulates transcription from a nearby promoter.</text>
</comment>
<dbReference type="Proteomes" id="UP000691718">
    <property type="component" value="Unassembled WGS sequence"/>
</dbReference>
<dbReference type="OrthoDB" id="6084504at2759"/>
<reference evidence="9" key="1">
    <citation type="submission" date="2021-04" db="EMBL/GenBank/DDBJ databases">
        <authorList>
            <person name="Tunstrom K."/>
        </authorList>
    </citation>
    <scope>NUCLEOTIDE SEQUENCE</scope>
</reference>
<evidence type="ECO:0000256" key="7">
    <source>
        <dbReference type="SAM" id="MobiDB-lite"/>
    </source>
</evidence>
<keyword evidence="6" id="KW-0175">Coiled coil</keyword>
<evidence type="ECO:0000256" key="3">
    <source>
        <dbReference type="ARBA" id="ARBA00023015"/>
    </source>
</evidence>
<evidence type="ECO:0000313" key="9">
    <source>
        <dbReference type="EMBL" id="CAG4969045.1"/>
    </source>
</evidence>
<protein>
    <recommendedName>
        <fullName evidence="2">Regulatory protein zeste</fullName>
    </recommendedName>
</protein>
<evidence type="ECO:0000256" key="6">
    <source>
        <dbReference type="SAM" id="Coils"/>
    </source>
</evidence>
<comment type="caution">
    <text evidence="9">The sequence shown here is derived from an EMBL/GenBank/DDBJ whole genome shotgun (WGS) entry which is preliminary data.</text>
</comment>
<sequence>MESKGNIAPENQKNRARGENWTQEEKDLFLEIMRESAPIIESKFTDTNTNKRKNLEWIRVQKSLKELTGKSREITQLKGFWRRTKVAAKKSVAQHRRALQATGGGQRPTSPGDDHLKIVELCPTDFFIEENLYDSDAVPQHGEVIVLGGTEEQNNTLYDIDEDEILPAEEPAEQQMITVANVHSEEIDIKMPECSRKTQMMFPPKVDKKQIREKKTNKLAGKEALLRSNIEFKERASAMLEEEHKLKIKFQEQEIAHQQLRHKLEIEILILERDKKKLELELLKKKTRI</sequence>
<dbReference type="EMBL" id="CAJQZP010000566">
    <property type="protein sequence ID" value="CAG4969045.1"/>
    <property type="molecule type" value="Genomic_DNA"/>
</dbReference>
<evidence type="ECO:0000259" key="8">
    <source>
        <dbReference type="Pfam" id="PF13873"/>
    </source>
</evidence>
<evidence type="ECO:0000256" key="4">
    <source>
        <dbReference type="ARBA" id="ARBA00023163"/>
    </source>
</evidence>
<keyword evidence="4" id="KW-0804">Transcription</keyword>
<keyword evidence="3" id="KW-0805">Transcription regulation</keyword>
<evidence type="ECO:0000313" key="10">
    <source>
        <dbReference type="Proteomes" id="UP000691718"/>
    </source>
</evidence>
<feature type="region of interest" description="Disordered" evidence="7">
    <location>
        <begin position="96"/>
        <end position="115"/>
    </location>
</feature>